<organism evidence="7 8">
    <name type="scientific">Enorma massiliensis</name>
    <dbReference type="NCBI Taxonomy" id="1472761"/>
    <lineage>
        <taxon>Bacteria</taxon>
        <taxon>Bacillati</taxon>
        <taxon>Actinomycetota</taxon>
        <taxon>Coriobacteriia</taxon>
        <taxon>Coriobacteriales</taxon>
        <taxon>Coriobacteriaceae</taxon>
        <taxon>Enorma</taxon>
    </lineage>
</organism>
<dbReference type="PANTHER" id="PTHR43027:SF1">
    <property type="entry name" value="DOXORUBICIN RESISTANCE ABC TRANSPORTER PERMEASE PROTEIN DRRC-RELATED"/>
    <property type="match status" value="1"/>
</dbReference>
<dbReference type="GO" id="GO:0140359">
    <property type="term" value="F:ABC-type transporter activity"/>
    <property type="evidence" value="ECO:0007669"/>
    <property type="project" value="InterPro"/>
</dbReference>
<accession>A0A1Y3U1E0</accession>
<dbReference type="EMBL" id="NFHO01000007">
    <property type="protein sequence ID" value="OUN42571.1"/>
    <property type="molecule type" value="Genomic_DNA"/>
</dbReference>
<dbReference type="PANTHER" id="PTHR43027">
    <property type="entry name" value="DOXORUBICIN RESISTANCE ABC TRANSPORTER PERMEASE PROTEIN DRRC-RELATED"/>
    <property type="match status" value="1"/>
</dbReference>
<name>A0A1Y3U1E0_9ACTN</name>
<proteinExistence type="predicted"/>
<evidence type="ECO:0000256" key="4">
    <source>
        <dbReference type="ARBA" id="ARBA00023136"/>
    </source>
</evidence>
<comment type="subcellular location">
    <subcellularLocation>
        <location evidence="1">Membrane</location>
        <topology evidence="1">Multi-pass membrane protein</topology>
    </subcellularLocation>
</comment>
<feature type="domain" description="ABC-2 type transporter transmembrane" evidence="6">
    <location>
        <begin position="19"/>
        <end position="387"/>
    </location>
</feature>
<evidence type="ECO:0000259" key="6">
    <source>
        <dbReference type="Pfam" id="PF12698"/>
    </source>
</evidence>
<evidence type="ECO:0000256" key="2">
    <source>
        <dbReference type="ARBA" id="ARBA00022692"/>
    </source>
</evidence>
<gene>
    <name evidence="7" type="ORF">B5G21_07000</name>
</gene>
<dbReference type="Proteomes" id="UP000196560">
    <property type="component" value="Unassembled WGS sequence"/>
</dbReference>
<reference evidence="8" key="1">
    <citation type="submission" date="2017-04" db="EMBL/GenBank/DDBJ databases">
        <title>Function of individual gut microbiota members based on whole genome sequencing of pure cultures obtained from chicken caecum.</title>
        <authorList>
            <person name="Medvecky M."/>
            <person name="Cejkova D."/>
            <person name="Polansky O."/>
            <person name="Karasova D."/>
            <person name="Kubasova T."/>
            <person name="Cizek A."/>
            <person name="Rychlik I."/>
        </authorList>
    </citation>
    <scope>NUCLEOTIDE SEQUENCE [LARGE SCALE GENOMIC DNA]</scope>
    <source>
        <strain evidence="8">An70</strain>
    </source>
</reference>
<feature type="transmembrane region" description="Helical" evidence="5">
    <location>
        <begin position="240"/>
        <end position="264"/>
    </location>
</feature>
<dbReference type="Pfam" id="PF12698">
    <property type="entry name" value="ABC2_membrane_3"/>
    <property type="match status" value="1"/>
</dbReference>
<feature type="transmembrane region" description="Helical" evidence="5">
    <location>
        <begin position="12"/>
        <end position="37"/>
    </location>
</feature>
<evidence type="ECO:0000313" key="7">
    <source>
        <dbReference type="EMBL" id="OUN42571.1"/>
    </source>
</evidence>
<keyword evidence="4 5" id="KW-0472">Membrane</keyword>
<dbReference type="eggNOG" id="COG0842">
    <property type="taxonomic scope" value="Bacteria"/>
</dbReference>
<evidence type="ECO:0000313" key="8">
    <source>
        <dbReference type="Proteomes" id="UP000196560"/>
    </source>
</evidence>
<keyword evidence="3 5" id="KW-1133">Transmembrane helix</keyword>
<dbReference type="InterPro" id="IPR052902">
    <property type="entry name" value="ABC-2_transporter"/>
</dbReference>
<feature type="transmembrane region" description="Helical" evidence="5">
    <location>
        <begin position="306"/>
        <end position="325"/>
    </location>
</feature>
<keyword evidence="8" id="KW-1185">Reference proteome</keyword>
<feature type="transmembrane region" description="Helical" evidence="5">
    <location>
        <begin position="195"/>
        <end position="219"/>
    </location>
</feature>
<sequence>MRSTFKATVKMLLRTPGAIVWALAFPILMATLFMFMFSSMRTDGAVDAVPVAVVADGAWEESTFSQVIESLASGDDALVAVREVDDAAEARSLLEEGEVDGTFEVDEAGVPHLTVAPESSDAHQGERGRSYGINRSILETLASSYVQSAALIEEVAASDPAALADPAAVARALSLEAGSERVSLTRGTPDETVRYYYALMGMAALFASQLSMLAVANIRPTASAVAARRSIAGVSRVRQLAGALAGSWLLSVAFLTIAFCYVRFVVNIDFAGREVLCLVGIAGSAFMAAGLGSLVGSLPLHGGASAGSGILTGLTCVLSIFAGLYGEPTMKLADAIARAVPVSAWVNPAKLVCDLFHSLYFYESLAPFAARLAACIAWGVVFFAFAAPLFRRQRYAHL</sequence>
<feature type="transmembrane region" description="Helical" evidence="5">
    <location>
        <begin position="368"/>
        <end position="390"/>
    </location>
</feature>
<dbReference type="AlphaFoldDB" id="A0A1Y3U1E0"/>
<comment type="caution">
    <text evidence="7">The sequence shown here is derived from an EMBL/GenBank/DDBJ whole genome shotgun (WGS) entry which is preliminary data.</text>
</comment>
<dbReference type="GO" id="GO:0016020">
    <property type="term" value="C:membrane"/>
    <property type="evidence" value="ECO:0007669"/>
    <property type="project" value="UniProtKB-SubCell"/>
</dbReference>
<feature type="transmembrane region" description="Helical" evidence="5">
    <location>
        <begin position="270"/>
        <end position="294"/>
    </location>
</feature>
<evidence type="ECO:0000256" key="3">
    <source>
        <dbReference type="ARBA" id="ARBA00022989"/>
    </source>
</evidence>
<dbReference type="STRING" id="1118060.GCA_000311845_00420"/>
<protein>
    <recommendedName>
        <fullName evidence="6">ABC-2 type transporter transmembrane domain-containing protein</fullName>
    </recommendedName>
</protein>
<keyword evidence="2 5" id="KW-0812">Transmembrane</keyword>
<evidence type="ECO:0000256" key="1">
    <source>
        <dbReference type="ARBA" id="ARBA00004141"/>
    </source>
</evidence>
<dbReference type="RefSeq" id="WP_087186580.1">
    <property type="nucleotide sequence ID" value="NZ_DBEZZV010000028.1"/>
</dbReference>
<evidence type="ECO:0000256" key="5">
    <source>
        <dbReference type="SAM" id="Phobius"/>
    </source>
</evidence>
<dbReference type="InterPro" id="IPR013525">
    <property type="entry name" value="ABC2_TM"/>
</dbReference>